<comment type="caution">
    <text evidence="8">The sequence shown here is derived from an EMBL/GenBank/DDBJ whole genome shotgun (WGS) entry which is preliminary data.</text>
</comment>
<dbReference type="PANTHER" id="PTHR43394">
    <property type="entry name" value="ATP-DEPENDENT PERMEASE MDL1, MITOCHONDRIAL"/>
    <property type="match status" value="1"/>
</dbReference>
<dbReference type="EMBL" id="MPKA01000081">
    <property type="protein sequence ID" value="OLU45760.1"/>
    <property type="molecule type" value="Genomic_DNA"/>
</dbReference>
<feature type="transmembrane region" description="Helical" evidence="5">
    <location>
        <begin position="135"/>
        <end position="156"/>
    </location>
</feature>
<evidence type="ECO:0008006" key="10">
    <source>
        <dbReference type="Google" id="ProtNLM"/>
    </source>
</evidence>
<dbReference type="InterPro" id="IPR027417">
    <property type="entry name" value="P-loop_NTPase"/>
</dbReference>
<feature type="transmembrane region" description="Helical" evidence="5">
    <location>
        <begin position="48"/>
        <end position="66"/>
    </location>
</feature>
<dbReference type="STRING" id="1862672.BO225_07835"/>
<dbReference type="Proteomes" id="UP000186705">
    <property type="component" value="Unassembled WGS sequence"/>
</dbReference>
<dbReference type="InterPro" id="IPR036640">
    <property type="entry name" value="ABC1_TM_sf"/>
</dbReference>
<evidence type="ECO:0000256" key="5">
    <source>
        <dbReference type="SAM" id="Phobius"/>
    </source>
</evidence>
<comment type="subcellular location">
    <subcellularLocation>
        <location evidence="1">Cell membrane</location>
        <topology evidence="1">Multi-pass membrane protein</topology>
    </subcellularLocation>
</comment>
<dbReference type="PROSITE" id="PS50929">
    <property type="entry name" value="ABC_TM1F"/>
    <property type="match status" value="1"/>
</dbReference>
<dbReference type="GO" id="GO:0005524">
    <property type="term" value="F:ATP binding"/>
    <property type="evidence" value="ECO:0007669"/>
    <property type="project" value="InterPro"/>
</dbReference>
<feature type="domain" description="ABC transporter" evidence="6">
    <location>
        <begin position="224"/>
        <end position="434"/>
    </location>
</feature>
<organism evidence="8 9">
    <name type="scientific">Dubosiella newyorkensis</name>
    <dbReference type="NCBI Taxonomy" id="1862672"/>
    <lineage>
        <taxon>Bacteria</taxon>
        <taxon>Bacillati</taxon>
        <taxon>Bacillota</taxon>
        <taxon>Erysipelotrichia</taxon>
        <taxon>Erysipelotrichales</taxon>
        <taxon>Erysipelotrichaceae</taxon>
        <taxon>Dubosiella</taxon>
    </lineage>
</organism>
<evidence type="ECO:0000256" key="1">
    <source>
        <dbReference type="ARBA" id="ARBA00004651"/>
    </source>
</evidence>
<dbReference type="Pfam" id="PF00005">
    <property type="entry name" value="ABC_tran"/>
    <property type="match status" value="1"/>
</dbReference>
<evidence type="ECO:0000313" key="9">
    <source>
        <dbReference type="Proteomes" id="UP000186705"/>
    </source>
</evidence>
<dbReference type="GO" id="GO:0015421">
    <property type="term" value="F:ABC-type oligopeptide transporter activity"/>
    <property type="evidence" value="ECO:0007669"/>
    <property type="project" value="TreeGrafter"/>
</dbReference>
<dbReference type="SUPFAM" id="SSF90123">
    <property type="entry name" value="ABC transporter transmembrane region"/>
    <property type="match status" value="1"/>
</dbReference>
<reference evidence="8 9" key="1">
    <citation type="submission" date="2016-11" db="EMBL/GenBank/DDBJ databases">
        <title>Description of two novel members of the family Erysipelotrichaceae: Ileibacterium lipovorans gen. nov., sp. nov. and Dubosiella newyorkensis, gen. nov., sp. nov.</title>
        <authorList>
            <person name="Cox L.M."/>
            <person name="Sohn J."/>
            <person name="Tyrrell K.L."/>
            <person name="Citron D.M."/>
            <person name="Lawson P.A."/>
            <person name="Patel N.B."/>
            <person name="Iizumi T."/>
            <person name="Perez-Perez G.I."/>
            <person name="Goldstein E.J."/>
            <person name="Blaser M.J."/>
        </authorList>
    </citation>
    <scope>NUCLEOTIDE SEQUENCE [LARGE SCALE GENOMIC DNA]</scope>
    <source>
        <strain evidence="8 9">NYU-BL-A4</strain>
    </source>
</reference>
<evidence type="ECO:0000256" key="4">
    <source>
        <dbReference type="ARBA" id="ARBA00023136"/>
    </source>
</evidence>
<dbReference type="Gene3D" id="1.20.1560.10">
    <property type="entry name" value="ABC transporter type 1, transmembrane domain"/>
    <property type="match status" value="1"/>
</dbReference>
<dbReference type="InterPro" id="IPR011527">
    <property type="entry name" value="ABC1_TM_dom"/>
</dbReference>
<name>A0A1U7NLM8_9FIRM</name>
<feature type="domain" description="ABC transmembrane type-1" evidence="7">
    <location>
        <begin position="1"/>
        <end position="191"/>
    </location>
</feature>
<keyword evidence="9" id="KW-1185">Reference proteome</keyword>
<dbReference type="InterPro" id="IPR003439">
    <property type="entry name" value="ABC_transporter-like_ATP-bd"/>
</dbReference>
<gene>
    <name evidence="8" type="ORF">BO225_07835</name>
</gene>
<evidence type="ECO:0000256" key="2">
    <source>
        <dbReference type="ARBA" id="ARBA00022692"/>
    </source>
</evidence>
<keyword evidence="4 5" id="KW-0472">Membrane</keyword>
<dbReference type="SUPFAM" id="SSF52540">
    <property type="entry name" value="P-loop containing nucleoside triphosphate hydrolases"/>
    <property type="match status" value="1"/>
</dbReference>
<dbReference type="GO" id="GO:0005886">
    <property type="term" value="C:plasma membrane"/>
    <property type="evidence" value="ECO:0007669"/>
    <property type="project" value="UniProtKB-SubCell"/>
</dbReference>
<keyword evidence="2 5" id="KW-0812">Transmembrane</keyword>
<proteinExistence type="predicted"/>
<dbReference type="PANTHER" id="PTHR43394:SF1">
    <property type="entry name" value="ATP-BINDING CASSETTE SUB-FAMILY B MEMBER 10, MITOCHONDRIAL"/>
    <property type="match status" value="1"/>
</dbReference>
<evidence type="ECO:0000256" key="3">
    <source>
        <dbReference type="ARBA" id="ARBA00022989"/>
    </source>
</evidence>
<dbReference type="PROSITE" id="PS50893">
    <property type="entry name" value="ABC_TRANSPORTER_2"/>
    <property type="match status" value="1"/>
</dbReference>
<evidence type="ECO:0000259" key="7">
    <source>
        <dbReference type="PROSITE" id="PS50929"/>
    </source>
</evidence>
<dbReference type="InterPro" id="IPR039421">
    <property type="entry name" value="Type_1_exporter"/>
</dbReference>
<evidence type="ECO:0000259" key="6">
    <source>
        <dbReference type="PROSITE" id="PS50893"/>
    </source>
</evidence>
<keyword evidence="3 5" id="KW-1133">Transmembrane helix</keyword>
<accession>A0A1U7NLM8</accession>
<dbReference type="GO" id="GO:0016887">
    <property type="term" value="F:ATP hydrolysis activity"/>
    <property type="evidence" value="ECO:0007669"/>
    <property type="project" value="InterPro"/>
</dbReference>
<dbReference type="Gene3D" id="3.40.50.300">
    <property type="entry name" value="P-loop containing nucleotide triphosphate hydrolases"/>
    <property type="match status" value="1"/>
</dbReference>
<protein>
    <recommendedName>
        <fullName evidence="10">ABC transporter domain-containing protein</fullName>
    </recommendedName>
</protein>
<dbReference type="AlphaFoldDB" id="A0A1U7NLM8"/>
<evidence type="ECO:0000313" key="8">
    <source>
        <dbReference type="EMBL" id="OLU45760.1"/>
    </source>
</evidence>
<sequence>MNVTETIQQITNDSNALINFVYQSVIQIILTIIQILFLGYIIIKIDLILLFVSTLSGLLYFAYFCLNKDKIAAANKTYLNSQTKYYSSVFEWLNYWKYLKFHHDLELVDAVNEKKEQLLDNLLKKQKVSVQVMEIIMLSKYIPQITLFIIGGIKVINGNLTIGLFIASITYLNMFLSSVESIYGFMNSHAEQKASYLRIDKLLSLEVEEFPKQKFELSTNTPIVRTENLSFQYRPDSELIKYEDNILKRGNLYLIKGDNGIGKSTYLDIISGLNSGEYIGELKLDCYELSELDCYRYRKNYISYLFQDVSKLHLKYLLKNNDSNINFANEYAEDLFEKFKIKQLLSRKEFNFSGVSGGEQQKIAVFGYLNTNRPIILLDEPTNNLDNNSKLALYEVLKCLKHDKIIIIVSHDESILEFVDGEISIRHEEEKENL</sequence>
<feature type="transmembrane region" description="Helical" evidence="5">
    <location>
        <begin position="20"/>
        <end position="42"/>
    </location>
</feature>